<dbReference type="OrthoDB" id="35259at2157"/>
<dbReference type="eggNOG" id="arCOG01670">
    <property type="taxonomic scope" value="Archaea"/>
</dbReference>
<dbReference type="RefSeq" id="WP_009071036.1">
    <property type="nucleotide sequence ID" value="NZ_JH597761.1"/>
</dbReference>
<evidence type="ECO:0000313" key="2">
    <source>
        <dbReference type="Proteomes" id="UP000003980"/>
    </source>
</evidence>
<dbReference type="InterPro" id="IPR027396">
    <property type="entry name" value="DsrEFH-like"/>
</dbReference>
<keyword evidence="2" id="KW-1185">Reference proteome</keyword>
<dbReference type="EMBL" id="JH597761">
    <property type="protein sequence ID" value="EHP70361.1"/>
    <property type="molecule type" value="Genomic_DNA"/>
</dbReference>
<dbReference type="HOGENOM" id="CLU_2079529_0_0_2"/>
<accession>H2C290</accession>
<reference evidence="1 2" key="1">
    <citation type="submission" date="2012-01" db="EMBL/GenBank/DDBJ databases">
        <title>Improved High-Quality Draft sequence of Metallosphaera yellowstonensis MK1.</title>
        <authorList>
            <consortium name="US DOE Joint Genome Institute"/>
            <person name="Lucas S."/>
            <person name="Han J."/>
            <person name="Cheng J.-F."/>
            <person name="Goodwin L."/>
            <person name="Pitluck S."/>
            <person name="Peters L."/>
            <person name="Teshima H."/>
            <person name="Detter J.C."/>
            <person name="Han C."/>
            <person name="Tapia R."/>
            <person name="Land M."/>
            <person name="Hauser L."/>
            <person name="Kyrpides N."/>
            <person name="Kozubal M."/>
            <person name="Macur R.E."/>
            <person name="Jay Z."/>
            <person name="Inskeep W."/>
            <person name="Woyke T."/>
        </authorList>
    </citation>
    <scope>NUCLEOTIDE SEQUENCE [LARGE SCALE GENOMIC DNA]</scope>
    <source>
        <strain evidence="1 2">MK1</strain>
    </source>
</reference>
<evidence type="ECO:0000313" key="1">
    <source>
        <dbReference type="EMBL" id="EHP70361.1"/>
    </source>
</evidence>
<gene>
    <name evidence="1" type="ORF">MetMK1DRAFT_00008630</name>
</gene>
<dbReference type="AlphaFoldDB" id="H2C290"/>
<name>H2C290_9CREN</name>
<dbReference type="STRING" id="671065.MetMK1DRAFT_00008630"/>
<organism evidence="1 2">
    <name type="scientific">Metallosphaera yellowstonensis MK1</name>
    <dbReference type="NCBI Taxonomy" id="671065"/>
    <lineage>
        <taxon>Archaea</taxon>
        <taxon>Thermoproteota</taxon>
        <taxon>Thermoprotei</taxon>
        <taxon>Sulfolobales</taxon>
        <taxon>Sulfolobaceae</taxon>
        <taxon>Metallosphaera</taxon>
    </lineage>
</organism>
<sequence>MAKYAFVIYSDPEVRSELVKAMHAIQYAMALKRKGHEVLIFFDGLGTKVPLSQLRPLVEEATKMGLVYGACGYCASPPHVNVSSRLREAGLKLLGDENDHKDLTLFHEIGYEVIMV</sequence>
<evidence type="ECO:0008006" key="3">
    <source>
        <dbReference type="Google" id="ProtNLM"/>
    </source>
</evidence>
<protein>
    <recommendedName>
        <fullName evidence="3">DsrE/DsrF-like family protein</fullName>
    </recommendedName>
</protein>
<proteinExistence type="predicted"/>
<dbReference type="SUPFAM" id="SSF75169">
    <property type="entry name" value="DsrEFH-like"/>
    <property type="match status" value="1"/>
</dbReference>
<dbReference type="Proteomes" id="UP000003980">
    <property type="component" value="Unassembled WGS sequence"/>
</dbReference>